<keyword evidence="2" id="KW-1185">Reference proteome</keyword>
<comment type="caution">
    <text evidence="1">The sequence shown here is derived from an EMBL/GenBank/DDBJ whole genome shotgun (WGS) entry which is preliminary data.</text>
</comment>
<dbReference type="CDD" id="cd00303">
    <property type="entry name" value="retropepsin_like"/>
    <property type="match status" value="1"/>
</dbReference>
<dbReference type="EMBL" id="JACGWL010000013">
    <property type="protein sequence ID" value="KAK4389883.1"/>
    <property type="molecule type" value="Genomic_DNA"/>
</dbReference>
<name>A0AAE2BLL1_9LAMI</name>
<sequence>MHRSFPLLDPDAPLFPTALLHEDSLSSSEYFQLSFDALSGSPSPWILRLQAHIQGHRVILLVDSGSSHNILHPQVVSYLHLPVEESLPNFTVTVRKDASIACTGHCQSMPLVIQGNDFDVPFYLLLIHYSDVVLVVQWLQSIGPFVLDFSSPSMQFYSKDSLIMLTDSLLSSLTPATLHQICHYISTSLLATFQSITMLPTYLSLATSNSLDSTYLTTDLLAVLHRFATVLSPILGLLLPSTS</sequence>
<organism evidence="1 2">
    <name type="scientific">Sesamum angolense</name>
    <dbReference type="NCBI Taxonomy" id="2727404"/>
    <lineage>
        <taxon>Eukaryota</taxon>
        <taxon>Viridiplantae</taxon>
        <taxon>Streptophyta</taxon>
        <taxon>Embryophyta</taxon>
        <taxon>Tracheophyta</taxon>
        <taxon>Spermatophyta</taxon>
        <taxon>Magnoliopsida</taxon>
        <taxon>eudicotyledons</taxon>
        <taxon>Gunneridae</taxon>
        <taxon>Pentapetalae</taxon>
        <taxon>asterids</taxon>
        <taxon>lamiids</taxon>
        <taxon>Lamiales</taxon>
        <taxon>Pedaliaceae</taxon>
        <taxon>Sesamum</taxon>
    </lineage>
</organism>
<reference evidence="1" key="1">
    <citation type="submission" date="2020-06" db="EMBL/GenBank/DDBJ databases">
        <authorList>
            <person name="Li T."/>
            <person name="Hu X."/>
            <person name="Zhang T."/>
            <person name="Song X."/>
            <person name="Zhang H."/>
            <person name="Dai N."/>
            <person name="Sheng W."/>
            <person name="Hou X."/>
            <person name="Wei L."/>
        </authorList>
    </citation>
    <scope>NUCLEOTIDE SEQUENCE</scope>
    <source>
        <strain evidence="1">K16</strain>
        <tissue evidence="1">Leaf</tissue>
    </source>
</reference>
<dbReference type="Pfam" id="PF08284">
    <property type="entry name" value="RVP_2"/>
    <property type="match status" value="1"/>
</dbReference>
<dbReference type="Proteomes" id="UP001289374">
    <property type="component" value="Unassembled WGS sequence"/>
</dbReference>
<proteinExistence type="predicted"/>
<evidence type="ECO:0000313" key="2">
    <source>
        <dbReference type="Proteomes" id="UP001289374"/>
    </source>
</evidence>
<gene>
    <name evidence="1" type="ORF">Sango_2325300</name>
</gene>
<evidence type="ECO:0000313" key="1">
    <source>
        <dbReference type="EMBL" id="KAK4389883.1"/>
    </source>
</evidence>
<accession>A0AAE2BLL1</accession>
<dbReference type="InterPro" id="IPR021109">
    <property type="entry name" value="Peptidase_aspartic_dom_sf"/>
</dbReference>
<dbReference type="Gene3D" id="2.40.70.10">
    <property type="entry name" value="Acid Proteases"/>
    <property type="match status" value="1"/>
</dbReference>
<protein>
    <submittedName>
        <fullName evidence="1">Uncharacterized protein</fullName>
    </submittedName>
</protein>
<dbReference type="AlphaFoldDB" id="A0AAE2BLL1"/>
<reference evidence="1" key="2">
    <citation type="journal article" date="2024" name="Plant">
        <title>Genomic evolution and insights into agronomic trait innovations of Sesamum species.</title>
        <authorList>
            <person name="Miao H."/>
            <person name="Wang L."/>
            <person name="Qu L."/>
            <person name="Liu H."/>
            <person name="Sun Y."/>
            <person name="Le M."/>
            <person name="Wang Q."/>
            <person name="Wei S."/>
            <person name="Zheng Y."/>
            <person name="Lin W."/>
            <person name="Duan Y."/>
            <person name="Cao H."/>
            <person name="Xiong S."/>
            <person name="Wang X."/>
            <person name="Wei L."/>
            <person name="Li C."/>
            <person name="Ma Q."/>
            <person name="Ju M."/>
            <person name="Zhao R."/>
            <person name="Li G."/>
            <person name="Mu C."/>
            <person name="Tian Q."/>
            <person name="Mei H."/>
            <person name="Zhang T."/>
            <person name="Gao T."/>
            <person name="Zhang H."/>
        </authorList>
    </citation>
    <scope>NUCLEOTIDE SEQUENCE</scope>
    <source>
        <strain evidence="1">K16</strain>
    </source>
</reference>
<dbReference type="SUPFAM" id="SSF50630">
    <property type="entry name" value="Acid proteases"/>
    <property type="match status" value="1"/>
</dbReference>